<dbReference type="AlphaFoldDB" id="X1ULQ7"/>
<feature type="non-terminal residue" evidence="2">
    <location>
        <position position="162"/>
    </location>
</feature>
<name>X1ULQ7_9ZZZZ</name>
<dbReference type="EMBL" id="BARW01015970">
    <property type="protein sequence ID" value="GAJ00836.1"/>
    <property type="molecule type" value="Genomic_DNA"/>
</dbReference>
<feature type="domain" description="1,4-alpha-glucan branching enzyme GlgB N-terminal" evidence="1">
    <location>
        <begin position="11"/>
        <end position="99"/>
    </location>
</feature>
<organism evidence="2">
    <name type="scientific">marine sediment metagenome</name>
    <dbReference type="NCBI Taxonomy" id="412755"/>
    <lineage>
        <taxon>unclassified sequences</taxon>
        <taxon>metagenomes</taxon>
        <taxon>ecological metagenomes</taxon>
    </lineage>
</organism>
<evidence type="ECO:0000313" key="2">
    <source>
        <dbReference type="EMBL" id="GAJ00836.1"/>
    </source>
</evidence>
<proteinExistence type="predicted"/>
<dbReference type="SUPFAM" id="SSF81296">
    <property type="entry name" value="E set domains"/>
    <property type="match status" value="2"/>
</dbReference>
<comment type="caution">
    <text evidence="2">The sequence shown here is derived from an EMBL/GenBank/DDBJ whole genome shotgun (WGS) entry which is preliminary data.</text>
</comment>
<dbReference type="InterPro" id="IPR013783">
    <property type="entry name" value="Ig-like_fold"/>
</dbReference>
<reference evidence="2" key="1">
    <citation type="journal article" date="2014" name="Front. Microbiol.">
        <title>High frequency of phylogenetically diverse reductive dehalogenase-homologous genes in deep subseafloor sedimentary metagenomes.</title>
        <authorList>
            <person name="Kawai M."/>
            <person name="Futagami T."/>
            <person name="Toyoda A."/>
            <person name="Takaki Y."/>
            <person name="Nishi S."/>
            <person name="Hori S."/>
            <person name="Arai W."/>
            <person name="Tsubouchi T."/>
            <person name="Morono Y."/>
            <person name="Uchiyama I."/>
            <person name="Ito T."/>
            <person name="Fujiyama A."/>
            <person name="Inagaki F."/>
            <person name="Takami H."/>
        </authorList>
    </citation>
    <scope>NUCLEOTIDE SEQUENCE</scope>
    <source>
        <strain evidence="2">Expedition CK06-06</strain>
    </source>
</reference>
<dbReference type="InterPro" id="IPR014756">
    <property type="entry name" value="Ig_E-set"/>
</dbReference>
<gene>
    <name evidence="2" type="ORF">S12H4_27916</name>
</gene>
<protein>
    <recommendedName>
        <fullName evidence="1">1,4-alpha-glucan branching enzyme GlgB N-terminal domain-containing protein</fullName>
    </recommendedName>
</protein>
<dbReference type="Gene3D" id="2.60.40.10">
    <property type="entry name" value="Immunoglobulins"/>
    <property type="match status" value="2"/>
</dbReference>
<dbReference type="Pfam" id="PF22019">
    <property type="entry name" value="GlgB_N"/>
    <property type="match status" value="1"/>
</dbReference>
<evidence type="ECO:0000259" key="1">
    <source>
        <dbReference type="Pfam" id="PF22019"/>
    </source>
</evidence>
<dbReference type="InterPro" id="IPR054169">
    <property type="entry name" value="GlgB_N"/>
</dbReference>
<sequence length="162" mass="17468">MAFIAPIDAQSVDAGTSRDLFKILGLQVWRGKPTYRAFVPGARNIDIIDAKTGKRILSLTPVSGTDGLFTGQLKRGNGNSNYKLRISNGQDVRVIEDAYRFGPVLGELDEYLIGEGSHQQLWEILGANIIIHEGVEGTHFALWAPNASRVSVVGGSMAGMVA</sequence>
<accession>X1ULQ7</accession>